<proteinExistence type="predicted"/>
<accession>A0A8S5UHQ8</accession>
<evidence type="ECO:0000256" key="1">
    <source>
        <dbReference type="SAM" id="MobiDB-lite"/>
    </source>
</evidence>
<protein>
    <submittedName>
        <fullName evidence="2">Uncharacterized protein</fullName>
    </submittedName>
</protein>
<sequence length="196" mass="22724">MSDELNPGRAAFPPFIPESPTRFAQPADPTPTRLQRFLNWLNIRDLPRTVVQDWNQDDGVYHMRNPNYIGPLYVVNLSHISNFVPKNHQNVGFADLVIQLNDLDKKRAVVKIPATWLPVDISPYVHLLRTNLSFQRLLNLGLLAFVSPNRADLILNSDEGRAELERVERVTDSATFKRYWPKSAQMWNWEENEYVT</sequence>
<evidence type="ECO:0000313" key="2">
    <source>
        <dbReference type="EMBL" id="DAF94015.1"/>
    </source>
</evidence>
<organism evidence="2">
    <name type="scientific">Myoviridae sp. ctu2j3</name>
    <dbReference type="NCBI Taxonomy" id="2825197"/>
    <lineage>
        <taxon>Viruses</taxon>
        <taxon>Duplodnaviria</taxon>
        <taxon>Heunggongvirae</taxon>
        <taxon>Uroviricota</taxon>
        <taxon>Caudoviricetes</taxon>
    </lineage>
</organism>
<feature type="region of interest" description="Disordered" evidence="1">
    <location>
        <begin position="1"/>
        <end position="30"/>
    </location>
</feature>
<dbReference type="EMBL" id="BK016090">
    <property type="protein sequence ID" value="DAF94083.1"/>
    <property type="molecule type" value="Genomic_DNA"/>
</dbReference>
<reference evidence="2" key="1">
    <citation type="journal article" date="2021" name="Proc. Natl. Acad. Sci. U.S.A.">
        <title>A Catalog of Tens of Thousands of Viruses from Human Metagenomes Reveals Hidden Associations with Chronic Diseases.</title>
        <authorList>
            <person name="Tisza M.J."/>
            <person name="Buck C.B."/>
        </authorList>
    </citation>
    <scope>NUCLEOTIDE SEQUENCE</scope>
    <source>
        <strain evidence="2">Ctu2j3</strain>
    </source>
</reference>
<name>A0A8S5UHQ8_9CAUD</name>
<dbReference type="EMBL" id="BK016090">
    <property type="protein sequence ID" value="DAF94015.1"/>
    <property type="molecule type" value="Genomic_DNA"/>
</dbReference>